<accession>A0A811N9R7</accession>
<feature type="domain" description="Protein kinase" evidence="23">
    <location>
        <begin position="662"/>
        <end position="950"/>
    </location>
</feature>
<evidence type="ECO:0000256" key="8">
    <source>
        <dbReference type="ARBA" id="ARBA00022692"/>
    </source>
</evidence>
<evidence type="ECO:0000256" key="10">
    <source>
        <dbReference type="ARBA" id="ARBA00022737"/>
    </source>
</evidence>
<evidence type="ECO:0000256" key="19">
    <source>
        <dbReference type="ARBA" id="ARBA00048679"/>
    </source>
</evidence>
<dbReference type="Gene3D" id="1.10.510.10">
    <property type="entry name" value="Transferase(Phosphotransferase) domain 1"/>
    <property type="match status" value="1"/>
</dbReference>
<keyword evidence="13 20" id="KW-0067">ATP-binding</keyword>
<keyword evidence="9 22" id="KW-0732">Signal</keyword>
<dbReference type="FunFam" id="3.30.200.20:FF:001141">
    <property type="entry name" value="Putative LRR receptor-like serine/threonine-protein kinase"/>
    <property type="match status" value="1"/>
</dbReference>
<dbReference type="InterPro" id="IPR013210">
    <property type="entry name" value="LRR_N_plant-typ"/>
</dbReference>
<dbReference type="AlphaFoldDB" id="A0A811N9R7"/>
<evidence type="ECO:0000313" key="25">
    <source>
        <dbReference type="Proteomes" id="UP000604825"/>
    </source>
</evidence>
<evidence type="ECO:0000256" key="15">
    <source>
        <dbReference type="ARBA" id="ARBA00023136"/>
    </source>
</evidence>
<comment type="similarity">
    <text evidence="2">Belongs to the protein kinase superfamily. Ser/Thr protein kinase family.</text>
</comment>
<dbReference type="SUPFAM" id="SSF56112">
    <property type="entry name" value="Protein kinase-like (PK-like)"/>
    <property type="match status" value="1"/>
</dbReference>
<dbReference type="EC" id="2.7.11.1" evidence="3"/>
<gene>
    <name evidence="24" type="ORF">NCGR_LOCUS12639</name>
</gene>
<dbReference type="Gene3D" id="3.30.200.20">
    <property type="entry name" value="Phosphorylase Kinase, domain 1"/>
    <property type="match status" value="1"/>
</dbReference>
<evidence type="ECO:0000256" key="5">
    <source>
        <dbReference type="ARBA" id="ARBA00022527"/>
    </source>
</evidence>
<dbReference type="Pfam" id="PF00069">
    <property type="entry name" value="Pkinase"/>
    <property type="match status" value="1"/>
</dbReference>
<keyword evidence="14" id="KW-1133">Transmembrane helix</keyword>
<keyword evidence="12" id="KW-0418">Kinase</keyword>
<dbReference type="GO" id="GO:0001653">
    <property type="term" value="F:peptide receptor activity"/>
    <property type="evidence" value="ECO:0007669"/>
    <property type="project" value="UniProtKB-ARBA"/>
</dbReference>
<comment type="catalytic activity">
    <reaction evidence="18">
        <text>L-threonyl-[protein] + ATP = O-phospho-L-threonyl-[protein] + ADP + H(+)</text>
        <dbReference type="Rhea" id="RHEA:46608"/>
        <dbReference type="Rhea" id="RHEA-COMP:11060"/>
        <dbReference type="Rhea" id="RHEA-COMP:11605"/>
        <dbReference type="ChEBI" id="CHEBI:15378"/>
        <dbReference type="ChEBI" id="CHEBI:30013"/>
        <dbReference type="ChEBI" id="CHEBI:30616"/>
        <dbReference type="ChEBI" id="CHEBI:61977"/>
        <dbReference type="ChEBI" id="CHEBI:456216"/>
        <dbReference type="EC" id="2.7.11.1"/>
    </reaction>
</comment>
<evidence type="ECO:0000256" key="16">
    <source>
        <dbReference type="ARBA" id="ARBA00023170"/>
    </source>
</evidence>
<evidence type="ECO:0000256" key="13">
    <source>
        <dbReference type="ARBA" id="ARBA00022840"/>
    </source>
</evidence>
<dbReference type="SUPFAM" id="SSF52058">
    <property type="entry name" value="L domain-like"/>
    <property type="match status" value="2"/>
</dbReference>
<keyword evidence="16" id="KW-0675">Receptor</keyword>
<feature type="compositionally biased region" description="Polar residues" evidence="21">
    <location>
        <begin position="976"/>
        <end position="985"/>
    </location>
</feature>
<dbReference type="PROSITE" id="PS50011">
    <property type="entry name" value="PROTEIN_KINASE_DOM"/>
    <property type="match status" value="1"/>
</dbReference>
<keyword evidence="25" id="KW-1185">Reference proteome</keyword>
<dbReference type="GO" id="GO:0005524">
    <property type="term" value="F:ATP binding"/>
    <property type="evidence" value="ECO:0007669"/>
    <property type="project" value="UniProtKB-UniRule"/>
</dbReference>
<keyword evidence="6" id="KW-0433">Leucine-rich repeat</keyword>
<comment type="caution">
    <text evidence="24">The sequence shown here is derived from an EMBL/GenBank/DDBJ whole genome shotgun (WGS) entry which is preliminary data.</text>
</comment>
<proteinExistence type="inferred from homology"/>
<dbReference type="FunFam" id="3.80.10.10:FF:001190">
    <property type="entry name" value="Putative LRR receptor-like serine/threonine-protein kinase"/>
    <property type="match status" value="1"/>
</dbReference>
<comment type="subcellular location">
    <subcellularLocation>
        <location evidence="1">Cell membrane</location>
        <topology evidence="1">Single-pass membrane protein</topology>
    </subcellularLocation>
</comment>
<keyword evidence="17" id="KW-0325">Glycoprotein</keyword>
<dbReference type="OrthoDB" id="676979at2759"/>
<keyword evidence="11 20" id="KW-0547">Nucleotide-binding</keyword>
<reference evidence="24" key="1">
    <citation type="submission" date="2020-10" db="EMBL/GenBank/DDBJ databases">
        <authorList>
            <person name="Han B."/>
            <person name="Lu T."/>
            <person name="Zhao Q."/>
            <person name="Huang X."/>
            <person name="Zhao Y."/>
        </authorList>
    </citation>
    <scope>NUCLEOTIDE SEQUENCE</scope>
</reference>
<dbReference type="Gene3D" id="3.80.10.10">
    <property type="entry name" value="Ribonuclease Inhibitor"/>
    <property type="match status" value="3"/>
</dbReference>
<keyword evidence="4" id="KW-1003">Cell membrane</keyword>
<evidence type="ECO:0000256" key="20">
    <source>
        <dbReference type="PROSITE-ProRule" id="PRU10141"/>
    </source>
</evidence>
<keyword evidence="7" id="KW-0808">Transferase</keyword>
<evidence type="ECO:0000256" key="17">
    <source>
        <dbReference type="ARBA" id="ARBA00023180"/>
    </source>
</evidence>
<feature type="binding site" evidence="20">
    <location>
        <position position="691"/>
    </location>
    <ligand>
        <name>ATP</name>
        <dbReference type="ChEBI" id="CHEBI:30616"/>
    </ligand>
</feature>
<dbReference type="Proteomes" id="UP000604825">
    <property type="component" value="Unassembled WGS sequence"/>
</dbReference>
<keyword evidence="15" id="KW-0472">Membrane</keyword>
<feature type="signal peptide" evidence="22">
    <location>
        <begin position="1"/>
        <end position="30"/>
    </location>
</feature>
<evidence type="ECO:0000256" key="4">
    <source>
        <dbReference type="ARBA" id="ARBA00022475"/>
    </source>
</evidence>
<dbReference type="SMART" id="SM00220">
    <property type="entry name" value="S_TKc"/>
    <property type="match status" value="1"/>
</dbReference>
<evidence type="ECO:0000256" key="6">
    <source>
        <dbReference type="ARBA" id="ARBA00022614"/>
    </source>
</evidence>
<dbReference type="PANTHER" id="PTHR48005:SF24">
    <property type="entry name" value="LRR RECEPTOR-LIKE SERINE_THREONINE-PROTEIN KINASE"/>
    <property type="match status" value="1"/>
</dbReference>
<evidence type="ECO:0000256" key="14">
    <source>
        <dbReference type="ARBA" id="ARBA00022989"/>
    </source>
</evidence>
<name>A0A811N9R7_9POAL</name>
<evidence type="ECO:0000313" key="24">
    <source>
        <dbReference type="EMBL" id="CAD6218788.1"/>
    </source>
</evidence>
<dbReference type="GO" id="GO:0004674">
    <property type="term" value="F:protein serine/threonine kinase activity"/>
    <property type="evidence" value="ECO:0007669"/>
    <property type="project" value="UniProtKB-KW"/>
</dbReference>
<dbReference type="FunFam" id="1.10.510.10:FF:000276">
    <property type="entry name" value="LRR receptor-like serine/threonine-protein kinase RCH1"/>
    <property type="match status" value="1"/>
</dbReference>
<evidence type="ECO:0000256" key="3">
    <source>
        <dbReference type="ARBA" id="ARBA00012513"/>
    </source>
</evidence>
<dbReference type="PROSITE" id="PS00107">
    <property type="entry name" value="PROTEIN_KINASE_ATP"/>
    <property type="match status" value="1"/>
</dbReference>
<dbReference type="EMBL" id="CAJGYO010000003">
    <property type="protein sequence ID" value="CAD6218788.1"/>
    <property type="molecule type" value="Genomic_DNA"/>
</dbReference>
<dbReference type="PROSITE" id="PS51450">
    <property type="entry name" value="LRR"/>
    <property type="match status" value="1"/>
</dbReference>
<evidence type="ECO:0000256" key="1">
    <source>
        <dbReference type="ARBA" id="ARBA00004162"/>
    </source>
</evidence>
<dbReference type="Pfam" id="PF13855">
    <property type="entry name" value="LRR_8"/>
    <property type="match status" value="4"/>
</dbReference>
<dbReference type="Pfam" id="PF08263">
    <property type="entry name" value="LRRNT_2"/>
    <property type="match status" value="1"/>
</dbReference>
<dbReference type="InterPro" id="IPR003591">
    <property type="entry name" value="Leu-rich_rpt_typical-subtyp"/>
</dbReference>
<dbReference type="InterPro" id="IPR017441">
    <property type="entry name" value="Protein_kinase_ATP_BS"/>
</dbReference>
<evidence type="ECO:0000256" key="21">
    <source>
        <dbReference type="SAM" id="MobiDB-lite"/>
    </source>
</evidence>
<evidence type="ECO:0000256" key="9">
    <source>
        <dbReference type="ARBA" id="ARBA00022729"/>
    </source>
</evidence>
<protein>
    <recommendedName>
        <fullName evidence="3">non-specific serine/threonine protein kinase</fullName>
        <ecNumber evidence="3">2.7.11.1</ecNumber>
    </recommendedName>
</protein>
<keyword evidence="8" id="KW-0812">Transmembrane</keyword>
<dbReference type="SMART" id="SM00369">
    <property type="entry name" value="LRR_TYP"/>
    <property type="match status" value="9"/>
</dbReference>
<dbReference type="InterPro" id="IPR001611">
    <property type="entry name" value="Leu-rich_rpt"/>
</dbReference>
<dbReference type="PANTHER" id="PTHR48005">
    <property type="entry name" value="LEUCINE RICH REPEAT KINASE 2"/>
    <property type="match status" value="1"/>
</dbReference>
<dbReference type="FunFam" id="3.80.10.10:FF:000270">
    <property type="entry name" value="Putative LRR receptor-like serine/threonine-protein kinase"/>
    <property type="match status" value="1"/>
</dbReference>
<dbReference type="GO" id="GO:0005886">
    <property type="term" value="C:plasma membrane"/>
    <property type="evidence" value="ECO:0007669"/>
    <property type="project" value="UniProtKB-SubCell"/>
</dbReference>
<dbReference type="Pfam" id="PF00560">
    <property type="entry name" value="LRR_1"/>
    <property type="match status" value="5"/>
</dbReference>
<comment type="catalytic activity">
    <reaction evidence="19">
        <text>L-seryl-[protein] + ATP = O-phospho-L-seryl-[protein] + ADP + H(+)</text>
        <dbReference type="Rhea" id="RHEA:17989"/>
        <dbReference type="Rhea" id="RHEA-COMP:9863"/>
        <dbReference type="Rhea" id="RHEA-COMP:11604"/>
        <dbReference type="ChEBI" id="CHEBI:15378"/>
        <dbReference type="ChEBI" id="CHEBI:29999"/>
        <dbReference type="ChEBI" id="CHEBI:30616"/>
        <dbReference type="ChEBI" id="CHEBI:83421"/>
        <dbReference type="ChEBI" id="CHEBI:456216"/>
        <dbReference type="EC" id="2.7.11.1"/>
    </reaction>
</comment>
<keyword evidence="10" id="KW-0677">Repeat</keyword>
<feature type="compositionally biased region" description="Low complexity" evidence="21">
    <location>
        <begin position="957"/>
        <end position="974"/>
    </location>
</feature>
<evidence type="ECO:0000256" key="12">
    <source>
        <dbReference type="ARBA" id="ARBA00022777"/>
    </source>
</evidence>
<keyword evidence="5" id="KW-0723">Serine/threonine-protein kinase</keyword>
<dbReference type="PROSITE" id="PS00108">
    <property type="entry name" value="PROTEIN_KINASE_ST"/>
    <property type="match status" value="1"/>
</dbReference>
<sequence>MPPRSRAAAPKLAFLVPLACALLLVSPCHCVNEQGQALLRWKDTLRPASGALASWRAADSNPCRWTGVSCNVRGDVVRLSITSVDLQGPLPANLQPLAASLKTLELSGTNLTGAIPKEMGGYGEVTTLDLSKNQLTGAIPAELCRLAKLESLALNSNSLRGAIPDDIGNLTSLAYLTLYDNELSGPIPASIGNLKKLQLGQLKKLQTLLLWQNQLVGAIPPELGQCKELMLIDLSLNSLTGSIPASLGGLQNLQQLQLSTNQLTGTIPPELSNCTSLTDIEVDNNLLSGEISIDFTRLRNLTLFYAWKNRLTGGAVDLSSNNLTGPIPKALFGLQNLTKLLLLNNELSGLIPPEIGNCTNLYRLRLNGNRLSGTIPAEIGNLKNLNFLDMSENHLVGPVPAAISGCASLEFLDLHSNALSGALPDTLPRSLQLIDVSDNQLSGPLSSSIGSMPEVTKLYMGNNRLTGGIPRELGSCEKLQLLDLGGNAFSGGIPSELGMLPSLEISLNLSSNRLSGEIPSQFAGLDKLGSLDLSHNELSGSLEPLAALQNLVTLNISYNAFSGELPNTPFFQKLPLSDLAGNRHLVVGDGSDESSRHGAISSLKIAMSILAAVSALLLVAATYMLARTHRRGGDRIIHGESSWEVTLYQKLDITMDDVLRGLTSANMIGTGSSGAVYKVDTPNGYTLAVKKMWSSDEATSAAFRSEIAALGSIRHRNIVRLLGWAANGGTRLLFYGYLPNGSLSGLLHGGHAAKGSPADEWGARYEIALGVAHAVAYLHHDCVPAILHGDVKSMNVLLGPAYEPYLADFGLARVLAAASSKVDTGKQPRIAGSYGYMAPEYASMQRISEKSDVYSFGVVLLEILTGRHPLDPTLSGGAHLVQWMREHVQAKRDAAELLDARLRARAAEADVHEMRQVLSVAALCVSRHADDRPAMKDVVALLKEIRRPAAADDAKQPSPTGAAATPAPVSPVSAHSRGQSSSCSFAVSEYLA</sequence>
<evidence type="ECO:0000256" key="18">
    <source>
        <dbReference type="ARBA" id="ARBA00047899"/>
    </source>
</evidence>
<dbReference type="InterPro" id="IPR032675">
    <property type="entry name" value="LRR_dom_sf"/>
</dbReference>
<dbReference type="InterPro" id="IPR000719">
    <property type="entry name" value="Prot_kinase_dom"/>
</dbReference>
<evidence type="ECO:0000259" key="23">
    <source>
        <dbReference type="PROSITE" id="PS50011"/>
    </source>
</evidence>
<evidence type="ECO:0000256" key="11">
    <source>
        <dbReference type="ARBA" id="ARBA00022741"/>
    </source>
</evidence>
<feature type="region of interest" description="Disordered" evidence="21">
    <location>
        <begin position="949"/>
        <end position="992"/>
    </location>
</feature>
<evidence type="ECO:0000256" key="2">
    <source>
        <dbReference type="ARBA" id="ARBA00008684"/>
    </source>
</evidence>
<dbReference type="FunFam" id="3.80.10.10:FF:001034">
    <property type="entry name" value="Leucine-rich receptor-like protein kinase family protein"/>
    <property type="match status" value="1"/>
</dbReference>
<feature type="chain" id="PRO_5032831515" description="non-specific serine/threonine protein kinase" evidence="22">
    <location>
        <begin position="31"/>
        <end position="992"/>
    </location>
</feature>
<dbReference type="InterPro" id="IPR008271">
    <property type="entry name" value="Ser/Thr_kinase_AS"/>
</dbReference>
<organism evidence="24 25">
    <name type="scientific">Miscanthus lutarioriparius</name>
    <dbReference type="NCBI Taxonomy" id="422564"/>
    <lineage>
        <taxon>Eukaryota</taxon>
        <taxon>Viridiplantae</taxon>
        <taxon>Streptophyta</taxon>
        <taxon>Embryophyta</taxon>
        <taxon>Tracheophyta</taxon>
        <taxon>Spermatophyta</taxon>
        <taxon>Magnoliopsida</taxon>
        <taxon>Liliopsida</taxon>
        <taxon>Poales</taxon>
        <taxon>Poaceae</taxon>
        <taxon>PACMAD clade</taxon>
        <taxon>Panicoideae</taxon>
        <taxon>Andropogonodae</taxon>
        <taxon>Andropogoneae</taxon>
        <taxon>Saccharinae</taxon>
        <taxon>Miscanthus</taxon>
    </lineage>
</organism>
<dbReference type="InterPro" id="IPR011009">
    <property type="entry name" value="Kinase-like_dom_sf"/>
</dbReference>
<evidence type="ECO:0000256" key="22">
    <source>
        <dbReference type="SAM" id="SignalP"/>
    </source>
</evidence>
<dbReference type="PRINTS" id="PR00019">
    <property type="entry name" value="LEURICHRPT"/>
</dbReference>
<evidence type="ECO:0000256" key="7">
    <source>
        <dbReference type="ARBA" id="ARBA00022679"/>
    </source>
</evidence>
<dbReference type="InterPro" id="IPR051420">
    <property type="entry name" value="Ser_Thr_Kinases_DiverseReg"/>
</dbReference>